<dbReference type="RefSeq" id="WP_109565437.1">
    <property type="nucleotide sequence ID" value="NZ_QGDJ01000009.1"/>
</dbReference>
<accession>A0A2Y9C292</accession>
<reference evidence="1 3" key="2">
    <citation type="submission" date="2018-03" db="EMBL/GenBank/DDBJ databases">
        <title>Genomic Encyclopedia of Archaeal and Bacterial Type Strains, Phase II (KMG-II): from individual species to whole genera.</title>
        <authorList>
            <person name="Goeker M."/>
        </authorList>
    </citation>
    <scope>NUCLEOTIDE SEQUENCE [LARGE SCALE GENOMIC DNA]</scope>
    <source>
        <strain evidence="1 3">DSM 25227</strain>
    </source>
</reference>
<dbReference type="SUPFAM" id="SSF53474">
    <property type="entry name" value="alpha/beta-Hydrolases"/>
    <property type="match status" value="1"/>
</dbReference>
<dbReference type="AlphaFoldDB" id="A0A2Y9C292"/>
<protein>
    <recommendedName>
        <fullName evidence="5">Serine aminopeptidase S33 domain-containing protein</fullName>
    </recommendedName>
</protein>
<evidence type="ECO:0000313" key="2">
    <source>
        <dbReference type="EMBL" id="SSA49292.1"/>
    </source>
</evidence>
<name>A0A2Y9C292_9RHOB</name>
<keyword evidence="3" id="KW-1185">Reference proteome</keyword>
<organism evidence="2 4">
    <name type="scientific">Jannaschia seohaensis</name>
    <dbReference type="NCBI Taxonomy" id="475081"/>
    <lineage>
        <taxon>Bacteria</taxon>
        <taxon>Pseudomonadati</taxon>
        <taxon>Pseudomonadota</taxon>
        <taxon>Alphaproteobacteria</taxon>
        <taxon>Rhodobacterales</taxon>
        <taxon>Roseobacteraceae</taxon>
        <taxon>Jannaschia</taxon>
    </lineage>
</organism>
<evidence type="ECO:0000313" key="4">
    <source>
        <dbReference type="Proteomes" id="UP000251571"/>
    </source>
</evidence>
<dbReference type="EMBL" id="QGDJ01000009">
    <property type="protein sequence ID" value="PWJ16230.1"/>
    <property type="molecule type" value="Genomic_DNA"/>
</dbReference>
<dbReference type="Gene3D" id="3.40.50.1820">
    <property type="entry name" value="alpha/beta hydrolase"/>
    <property type="match status" value="1"/>
</dbReference>
<sequence>MRRLISRLLALSAGLYLLAVGGLWAFQETFIFPGWDGPSAAQVAAVPGLEEIVIPGEVPLRAWTRPPGPGAPTIVVFHGNAGTQWSQLEAFAARDWGILIAAYRGFAGNSGAPSEAGLYADAEAVLAHAAATGLAPADTVLYGESLGTGVAARMARRDAGWRALVLDAPYTSVADRAAEHYPWVPVHALNRHRFDTAAILPEVAAPILILHGTEDEIIPVHHGRALAAQMPDARAIWIEGDDHFLAPELVAEAIAAFLR</sequence>
<proteinExistence type="predicted"/>
<dbReference type="OrthoDB" id="9804723at2"/>
<gene>
    <name evidence="1" type="ORF">BCF38_109115</name>
    <name evidence="2" type="ORF">SAMN05421539_109115</name>
</gene>
<dbReference type="PANTHER" id="PTHR12277:SF81">
    <property type="entry name" value="PROTEIN ABHD13"/>
    <property type="match status" value="1"/>
</dbReference>
<dbReference type="EMBL" id="UETC01000009">
    <property type="protein sequence ID" value="SSA49292.1"/>
    <property type="molecule type" value="Genomic_DNA"/>
</dbReference>
<dbReference type="PANTHER" id="PTHR12277">
    <property type="entry name" value="ALPHA/BETA HYDROLASE DOMAIN-CONTAINING PROTEIN"/>
    <property type="match status" value="1"/>
</dbReference>
<evidence type="ECO:0000313" key="3">
    <source>
        <dbReference type="Proteomes" id="UP000245839"/>
    </source>
</evidence>
<evidence type="ECO:0008006" key="5">
    <source>
        <dbReference type="Google" id="ProtNLM"/>
    </source>
</evidence>
<reference evidence="2 4" key="1">
    <citation type="submission" date="2016-10" db="EMBL/GenBank/DDBJ databases">
        <authorList>
            <person name="Cai Z."/>
        </authorList>
    </citation>
    <scope>NUCLEOTIDE SEQUENCE [LARGE SCALE GENOMIC DNA]</scope>
    <source>
        <strain evidence="2 4">DSM 25227</strain>
    </source>
</reference>
<evidence type="ECO:0000313" key="1">
    <source>
        <dbReference type="EMBL" id="PWJ16230.1"/>
    </source>
</evidence>
<dbReference type="Proteomes" id="UP000251571">
    <property type="component" value="Unassembled WGS sequence"/>
</dbReference>
<dbReference type="Proteomes" id="UP000245839">
    <property type="component" value="Unassembled WGS sequence"/>
</dbReference>
<dbReference type="InterPro" id="IPR029058">
    <property type="entry name" value="AB_hydrolase_fold"/>
</dbReference>